<gene>
    <name evidence="2" type="ORF">MCOR_27644</name>
</gene>
<protein>
    <submittedName>
        <fullName evidence="2">Uncharacterized protein</fullName>
    </submittedName>
</protein>
<dbReference type="Proteomes" id="UP000507470">
    <property type="component" value="Unassembled WGS sequence"/>
</dbReference>
<feature type="compositionally biased region" description="Basic and acidic residues" evidence="1">
    <location>
        <begin position="159"/>
        <end position="174"/>
    </location>
</feature>
<dbReference type="EMBL" id="CACVKT020005053">
    <property type="protein sequence ID" value="CAC5392726.1"/>
    <property type="molecule type" value="Genomic_DNA"/>
</dbReference>
<evidence type="ECO:0000313" key="3">
    <source>
        <dbReference type="Proteomes" id="UP000507470"/>
    </source>
</evidence>
<dbReference type="AlphaFoldDB" id="A0A6J8CBK1"/>
<proteinExistence type="predicted"/>
<name>A0A6J8CBK1_MYTCO</name>
<dbReference type="OrthoDB" id="6206722at2759"/>
<evidence type="ECO:0000313" key="2">
    <source>
        <dbReference type="EMBL" id="CAC5392726.1"/>
    </source>
</evidence>
<feature type="region of interest" description="Disordered" evidence="1">
    <location>
        <begin position="60"/>
        <end position="84"/>
    </location>
</feature>
<accession>A0A6J8CBK1</accession>
<feature type="region of interest" description="Disordered" evidence="1">
    <location>
        <begin position="204"/>
        <end position="224"/>
    </location>
</feature>
<evidence type="ECO:0000256" key="1">
    <source>
        <dbReference type="SAM" id="MobiDB-lite"/>
    </source>
</evidence>
<sequence>MATPYEEGTQAHSELERALVEYGSEACYPAGIPAQLGWVPVVPCRKDFLGQTSALRVRSAHHARRDHEDGEQVTEGGCPHRQGGETSWIWTQRRKLAVTTSEKGPIREENIELAKTHNAQCATADIEHYDQSRRAGGPSCCPGQASKAYKIKSSKKKIDKPMKTEDEPMKTEDELMKTRGRADGRRREGQFRRTRAIRRRVRRHRRTGKYGEMANRAEATSSACPSSIDDVADIQDHITSAAYKELEDSVDR</sequence>
<feature type="region of interest" description="Disordered" evidence="1">
    <location>
        <begin position="152"/>
        <end position="174"/>
    </location>
</feature>
<organism evidence="2 3">
    <name type="scientific">Mytilus coruscus</name>
    <name type="common">Sea mussel</name>
    <dbReference type="NCBI Taxonomy" id="42192"/>
    <lineage>
        <taxon>Eukaryota</taxon>
        <taxon>Metazoa</taxon>
        <taxon>Spiralia</taxon>
        <taxon>Lophotrochozoa</taxon>
        <taxon>Mollusca</taxon>
        <taxon>Bivalvia</taxon>
        <taxon>Autobranchia</taxon>
        <taxon>Pteriomorphia</taxon>
        <taxon>Mytilida</taxon>
        <taxon>Mytiloidea</taxon>
        <taxon>Mytilidae</taxon>
        <taxon>Mytilinae</taxon>
        <taxon>Mytilus</taxon>
    </lineage>
</organism>
<keyword evidence="3" id="KW-1185">Reference proteome</keyword>
<reference evidence="2 3" key="1">
    <citation type="submission" date="2020-06" db="EMBL/GenBank/DDBJ databases">
        <authorList>
            <person name="Li R."/>
            <person name="Bekaert M."/>
        </authorList>
    </citation>
    <scope>NUCLEOTIDE SEQUENCE [LARGE SCALE GENOMIC DNA]</scope>
    <source>
        <strain evidence="3">wild</strain>
    </source>
</reference>